<comment type="caution">
    <text evidence="1">The sequence shown here is derived from an EMBL/GenBank/DDBJ whole genome shotgun (WGS) entry which is preliminary data.</text>
</comment>
<reference evidence="1" key="1">
    <citation type="submission" date="2021-09" db="EMBL/GenBank/DDBJ databases">
        <authorList>
            <consortium name="Pathogen Informatics"/>
        </authorList>
    </citation>
    <scope>NUCLEOTIDE SEQUENCE</scope>
</reference>
<evidence type="ECO:0000313" key="1">
    <source>
        <dbReference type="EMBL" id="CAG9535414.1"/>
    </source>
</evidence>
<keyword evidence="2" id="KW-1185">Reference proteome</keyword>
<dbReference type="Proteomes" id="UP000746747">
    <property type="component" value="Unassembled WGS sequence"/>
</dbReference>
<protein>
    <submittedName>
        <fullName evidence="1">Uncharacterized protein</fullName>
    </submittedName>
</protein>
<accession>A0A8J2M7C6</accession>
<name>A0A8J2M7C6_9BILA</name>
<proteinExistence type="predicted"/>
<gene>
    <name evidence="1" type="ORF">CJOHNSTONI_LOCUS5445</name>
</gene>
<organism evidence="1 2">
    <name type="scientific">Cercopithifilaria johnstoni</name>
    <dbReference type="NCBI Taxonomy" id="2874296"/>
    <lineage>
        <taxon>Eukaryota</taxon>
        <taxon>Metazoa</taxon>
        <taxon>Ecdysozoa</taxon>
        <taxon>Nematoda</taxon>
        <taxon>Chromadorea</taxon>
        <taxon>Rhabditida</taxon>
        <taxon>Spirurina</taxon>
        <taxon>Spiruromorpha</taxon>
        <taxon>Filarioidea</taxon>
        <taxon>Onchocercidae</taxon>
        <taxon>Cercopithifilaria</taxon>
    </lineage>
</organism>
<dbReference type="OrthoDB" id="5825638at2759"/>
<evidence type="ECO:0000313" key="2">
    <source>
        <dbReference type="Proteomes" id="UP000746747"/>
    </source>
</evidence>
<dbReference type="AlphaFoldDB" id="A0A8J2M7C6"/>
<sequence>MHEADSWGTEFIFILPPNNPALFQAYCCFFGRSSENDIVLNIEYTRIDNSNAAKKKDKFRFNSYLCYDFDHLAMNDTIEGLHMLGNDRIHVTSSDKISVLCYINDLKTLVDAFLVHPVGMGGDYYAFSLPGRSTMTLYFLPLGATNETISQSHCVHNVSITVKQNNKLETIKQNMKAGSLWQYTAPIEQTVSVWIRDRLNNPITKGRMMVIASIRNVSVSGVKRIGFGCFMPTPMIVDQCAKLINPAYHPAQKKFAENLLLTAPSPRCPQDTINITNIMTEQSKSLLMKWNKGAEEINTRDKIFKEIFSITSEITMMNIVNYGDSKGIYIHEIPEFSQWITDDTLSINLPSGFKGVAHILVANGEKPPYDIVEQEMRINGSGMRRFSIEQFNRYLPIVIGEVNGNFIGYVAAINLRSIPSPIFAKPDTTTVLLTTTIMTTTEEGCLVDFTEAKPSTSMVSKQLKIQNAATQNASISILLSNNLFAIYLCLMIYSEIEQ</sequence>
<dbReference type="EMBL" id="CAKAEH010001375">
    <property type="protein sequence ID" value="CAG9535414.1"/>
    <property type="molecule type" value="Genomic_DNA"/>
</dbReference>